<organism evidence="13 14">
    <name type="scientific">Halochromatium glycolicum</name>
    <dbReference type="NCBI Taxonomy" id="85075"/>
    <lineage>
        <taxon>Bacteria</taxon>
        <taxon>Pseudomonadati</taxon>
        <taxon>Pseudomonadota</taxon>
        <taxon>Gammaproteobacteria</taxon>
        <taxon>Chromatiales</taxon>
        <taxon>Chromatiaceae</taxon>
        <taxon>Halochromatium</taxon>
    </lineage>
</organism>
<dbReference type="Gene3D" id="3.20.20.70">
    <property type="entry name" value="Aldolase class I"/>
    <property type="match status" value="1"/>
</dbReference>
<dbReference type="SUPFAM" id="SSF54675">
    <property type="entry name" value="Nicotinate/Quinolinate PRTase N-terminal domain-like"/>
    <property type="match status" value="1"/>
</dbReference>
<dbReference type="InterPro" id="IPR007229">
    <property type="entry name" value="Nic_PRibTrfase-Fam"/>
</dbReference>
<evidence type="ECO:0000313" key="13">
    <source>
        <dbReference type="EMBL" id="MBK1707328.1"/>
    </source>
</evidence>
<dbReference type="Pfam" id="PF04095">
    <property type="entry name" value="NAPRTase"/>
    <property type="match status" value="1"/>
</dbReference>
<evidence type="ECO:0000259" key="11">
    <source>
        <dbReference type="Pfam" id="PF17767"/>
    </source>
</evidence>
<keyword evidence="6 9" id="KW-0662">Pyridine nucleotide biosynthesis</keyword>
<evidence type="ECO:0000256" key="2">
    <source>
        <dbReference type="ARBA" id="ARBA00010897"/>
    </source>
</evidence>
<keyword evidence="14" id="KW-1185">Reference proteome</keyword>
<evidence type="ECO:0000259" key="12">
    <source>
        <dbReference type="Pfam" id="PF17956"/>
    </source>
</evidence>
<evidence type="ECO:0000256" key="9">
    <source>
        <dbReference type="RuleBase" id="RU365100"/>
    </source>
</evidence>
<dbReference type="RefSeq" id="WP_200348815.1">
    <property type="nucleotide sequence ID" value="NZ_NRSJ01000082.1"/>
</dbReference>
<dbReference type="NCBIfam" id="NF006696">
    <property type="entry name" value="PRK09243.1-3"/>
    <property type="match status" value="1"/>
</dbReference>
<keyword evidence="5 9" id="KW-0436">Ligase</keyword>
<keyword evidence="4" id="KW-0597">Phosphoprotein</keyword>
<evidence type="ECO:0000313" key="14">
    <source>
        <dbReference type="Proteomes" id="UP001296776"/>
    </source>
</evidence>
<keyword evidence="13" id="KW-0328">Glycosyltransferase</keyword>
<dbReference type="InterPro" id="IPR041525">
    <property type="entry name" value="N/Namide_PRibTrfase"/>
</dbReference>
<dbReference type="InterPro" id="IPR013785">
    <property type="entry name" value="Aldolase_TIM"/>
</dbReference>
<dbReference type="Pfam" id="PF17767">
    <property type="entry name" value="NAPRTase_N"/>
    <property type="match status" value="1"/>
</dbReference>
<comment type="function">
    <text evidence="9">Catalyzes the first step in the biosynthesis of NAD from nicotinic acid, the ATP-dependent synthesis of beta-nicotinate D-ribonucleotide from nicotinate and 5-phospho-D-ribose 1-phosphate.</text>
</comment>
<proteinExistence type="inferred from homology"/>
<accession>A0AAJ0XCF5</accession>
<comment type="caution">
    <text evidence="13">The sequence shown here is derived from an EMBL/GenBank/DDBJ whole genome shotgun (WGS) entry which is preliminary data.</text>
</comment>
<evidence type="ECO:0000256" key="7">
    <source>
        <dbReference type="ARBA" id="ARBA00022679"/>
    </source>
</evidence>
<dbReference type="GO" id="GO:0005829">
    <property type="term" value="C:cytosol"/>
    <property type="evidence" value="ECO:0007669"/>
    <property type="project" value="TreeGrafter"/>
</dbReference>
<dbReference type="NCBIfam" id="NF009131">
    <property type="entry name" value="PRK12484.1"/>
    <property type="match status" value="1"/>
</dbReference>
<evidence type="ECO:0000259" key="10">
    <source>
        <dbReference type="Pfam" id="PF04095"/>
    </source>
</evidence>
<dbReference type="SUPFAM" id="SSF51690">
    <property type="entry name" value="Nicotinate/Quinolinate PRTase C-terminal domain-like"/>
    <property type="match status" value="1"/>
</dbReference>
<dbReference type="Gene3D" id="3.20.140.10">
    <property type="entry name" value="nicotinate phosphoribosyltransferase"/>
    <property type="match status" value="3"/>
</dbReference>
<dbReference type="PIRSF" id="PIRSF000484">
    <property type="entry name" value="NAPRT"/>
    <property type="match status" value="1"/>
</dbReference>
<comment type="similarity">
    <text evidence="2 9">Belongs to the NAPRTase family.</text>
</comment>
<name>A0AAJ0XCF5_9GAMM</name>
<feature type="domain" description="Nicotinate/nicotinamide phosphoribosyltransferase" evidence="10">
    <location>
        <begin position="151"/>
        <end position="330"/>
    </location>
</feature>
<dbReference type="PANTHER" id="PTHR11098">
    <property type="entry name" value="NICOTINATE PHOSPHORIBOSYLTRANSFERASE"/>
    <property type="match status" value="1"/>
</dbReference>
<dbReference type="PANTHER" id="PTHR11098:SF1">
    <property type="entry name" value="NICOTINATE PHOSPHORIBOSYLTRANSFERASE"/>
    <property type="match status" value="1"/>
</dbReference>
<dbReference type="AlphaFoldDB" id="A0AAJ0XCF5"/>
<evidence type="ECO:0000256" key="3">
    <source>
        <dbReference type="ARBA" id="ARBA00013236"/>
    </source>
</evidence>
<gene>
    <name evidence="13" type="ORF">CKO40_23040</name>
</gene>
<dbReference type="GO" id="GO:0034355">
    <property type="term" value="P:NAD+ biosynthetic process via the salvage pathway"/>
    <property type="evidence" value="ECO:0007669"/>
    <property type="project" value="TreeGrafter"/>
</dbReference>
<evidence type="ECO:0000256" key="6">
    <source>
        <dbReference type="ARBA" id="ARBA00022642"/>
    </source>
</evidence>
<dbReference type="Pfam" id="PF17956">
    <property type="entry name" value="NAPRTase_C"/>
    <property type="match status" value="1"/>
</dbReference>
<comment type="pathway">
    <text evidence="1 9">Cofactor biosynthesis; NAD(+) biosynthesis; nicotinate D-ribonucleotide from nicotinate: step 1/1.</text>
</comment>
<dbReference type="GO" id="GO:0004516">
    <property type="term" value="F:nicotinate phosphoribosyltransferase activity"/>
    <property type="evidence" value="ECO:0007669"/>
    <property type="project" value="UniProtKB-UniRule"/>
</dbReference>
<dbReference type="EC" id="6.3.4.21" evidence="3 9"/>
<protein>
    <recommendedName>
        <fullName evidence="3 9">Nicotinate phosphoribosyltransferase</fullName>
        <ecNumber evidence="3 9">6.3.4.21</ecNumber>
    </recommendedName>
</protein>
<dbReference type="GO" id="GO:0016757">
    <property type="term" value="F:glycosyltransferase activity"/>
    <property type="evidence" value="ECO:0007669"/>
    <property type="project" value="UniProtKB-KW"/>
</dbReference>
<sequence length="462" mass="50859">MIPTTGLLLTDLYELAMLEAYFASDMEDEAVFEFFVRELPVGYGYLVAAGIEDVAELVEHARFTDAELDWMTKSGRFGAAFVDRLRDFRFTGSLDAMPEGTLFFPDEPVLRITAPLAQAQLLETRIINLLQYPILIATKGSRCATAAAGKQLVDFGLRRAHGAEAGLLAARACYLGGFDGTSTVLAAPRYGIPIYGTMAHSFIEAHDDELAAFEHFALARPEGLVLLIDTYDTEAAARKLLGLAPRLAERGTAIQAVRIDSGDLAEHARRVRRILDAGGRSEIRIFASGGLDEHQLQALLDAGAPIDGFGVGSKLDTSADAPYLDCAYKLMEYGGRPRRKHSEDKSTWPGRKQVVRRFDENGKMAGDQIQLAEEPVQDEGEALLQPIIQQGRRIGRLGTLEEARARRSDQVARLPSALRRLDAEPSYPVSASDSVRELAREADAFIKQQRNPGQRELKRLNR</sequence>
<comment type="PTM">
    <text evidence="9">Transiently phosphorylated on a His residue during the reaction cycle. Phosphorylation strongly increases the affinity for substrates and increases the rate of nicotinate D-ribonucleotide production. Dephosphorylation regenerates the low-affinity form of the enzyme, leading to product release.</text>
</comment>
<feature type="domain" description="Nicotinate phosphoribosyltransferase C-terminal" evidence="12">
    <location>
        <begin position="381"/>
        <end position="438"/>
    </location>
</feature>
<dbReference type="InterPro" id="IPR041619">
    <property type="entry name" value="NAPRTase_C"/>
</dbReference>
<feature type="domain" description="Nicotinate phosphoribosyltransferase N-terminal" evidence="11">
    <location>
        <begin position="8"/>
        <end position="130"/>
    </location>
</feature>
<dbReference type="EMBL" id="NRSJ01000082">
    <property type="protein sequence ID" value="MBK1707328.1"/>
    <property type="molecule type" value="Genomic_DNA"/>
</dbReference>
<dbReference type="InterPro" id="IPR006405">
    <property type="entry name" value="Nic_PRibTrfase_pncB"/>
</dbReference>
<dbReference type="InterPro" id="IPR040727">
    <property type="entry name" value="NAPRTase_N"/>
</dbReference>
<reference evidence="13" key="1">
    <citation type="submission" date="2017-08" db="EMBL/GenBank/DDBJ databases">
        <authorList>
            <person name="Imhoff J.F."/>
            <person name="Rahn T."/>
            <person name="Kuenzel S."/>
            <person name="Neulinger S.C."/>
        </authorList>
    </citation>
    <scope>NUCLEOTIDE SEQUENCE</scope>
    <source>
        <strain evidence="13">DSM 11080</strain>
    </source>
</reference>
<evidence type="ECO:0000256" key="4">
    <source>
        <dbReference type="ARBA" id="ARBA00022553"/>
    </source>
</evidence>
<evidence type="ECO:0000256" key="5">
    <source>
        <dbReference type="ARBA" id="ARBA00022598"/>
    </source>
</evidence>
<dbReference type="CDD" id="cd01570">
    <property type="entry name" value="NAPRTase_A"/>
    <property type="match status" value="1"/>
</dbReference>
<dbReference type="NCBIfam" id="TIGR01513">
    <property type="entry name" value="NAPRTase_put"/>
    <property type="match status" value="1"/>
</dbReference>
<keyword evidence="7 9" id="KW-0808">Transferase</keyword>
<reference evidence="13" key="2">
    <citation type="journal article" date="2020" name="Microorganisms">
        <title>Osmotic Adaptation and Compatible Solute Biosynthesis of Phototrophic Bacteria as Revealed from Genome Analyses.</title>
        <authorList>
            <person name="Imhoff J.F."/>
            <person name="Rahn T."/>
            <person name="Kunzel S."/>
            <person name="Keller A."/>
            <person name="Neulinger S.C."/>
        </authorList>
    </citation>
    <scope>NUCLEOTIDE SEQUENCE</scope>
    <source>
        <strain evidence="13">DSM 11080</strain>
    </source>
</reference>
<dbReference type="Proteomes" id="UP001296776">
    <property type="component" value="Unassembled WGS sequence"/>
</dbReference>
<evidence type="ECO:0000256" key="1">
    <source>
        <dbReference type="ARBA" id="ARBA00004952"/>
    </source>
</evidence>
<dbReference type="InterPro" id="IPR036068">
    <property type="entry name" value="Nicotinate_pribotase-like_C"/>
</dbReference>
<comment type="catalytic activity">
    <reaction evidence="8 9">
        <text>5-phospho-alpha-D-ribose 1-diphosphate + nicotinate + ATP + H2O = nicotinate beta-D-ribonucleotide + ADP + phosphate + diphosphate</text>
        <dbReference type="Rhea" id="RHEA:36163"/>
        <dbReference type="ChEBI" id="CHEBI:15377"/>
        <dbReference type="ChEBI" id="CHEBI:30616"/>
        <dbReference type="ChEBI" id="CHEBI:32544"/>
        <dbReference type="ChEBI" id="CHEBI:33019"/>
        <dbReference type="ChEBI" id="CHEBI:43474"/>
        <dbReference type="ChEBI" id="CHEBI:57502"/>
        <dbReference type="ChEBI" id="CHEBI:58017"/>
        <dbReference type="ChEBI" id="CHEBI:456216"/>
        <dbReference type="EC" id="6.3.4.21"/>
    </reaction>
</comment>
<evidence type="ECO:0000256" key="8">
    <source>
        <dbReference type="ARBA" id="ARBA00048668"/>
    </source>
</evidence>